<evidence type="ECO:0000313" key="3">
    <source>
        <dbReference type="Proteomes" id="UP000245207"/>
    </source>
</evidence>
<evidence type="ECO:0000256" key="1">
    <source>
        <dbReference type="SAM" id="MobiDB-lite"/>
    </source>
</evidence>
<dbReference type="OrthoDB" id="1520046at2759"/>
<gene>
    <name evidence="2" type="ORF">CTI12_AA546160</name>
</gene>
<protein>
    <submittedName>
        <fullName evidence="2">Uncharacterized protein</fullName>
    </submittedName>
</protein>
<dbReference type="EMBL" id="PKPP01012498">
    <property type="protein sequence ID" value="PWA42289.1"/>
    <property type="molecule type" value="Genomic_DNA"/>
</dbReference>
<feature type="compositionally biased region" description="Polar residues" evidence="1">
    <location>
        <begin position="1"/>
        <end position="16"/>
    </location>
</feature>
<dbReference type="AlphaFoldDB" id="A0A2U1KZX9"/>
<proteinExistence type="predicted"/>
<evidence type="ECO:0000313" key="2">
    <source>
        <dbReference type="EMBL" id="PWA42289.1"/>
    </source>
</evidence>
<sequence length="77" mass="8733">MAQKTYVRQNSHNRSISLPCGPDGMEAEYKKLMGQDDEPSSPTSEIAEEDIIDQPPPPRRGRFLVENVHVPMKNVRI</sequence>
<reference evidence="2 3" key="1">
    <citation type="journal article" date="2018" name="Mol. Plant">
        <title>The genome of Artemisia annua provides insight into the evolution of Asteraceae family and artemisinin biosynthesis.</title>
        <authorList>
            <person name="Shen Q."/>
            <person name="Zhang L."/>
            <person name="Liao Z."/>
            <person name="Wang S."/>
            <person name="Yan T."/>
            <person name="Shi P."/>
            <person name="Liu M."/>
            <person name="Fu X."/>
            <person name="Pan Q."/>
            <person name="Wang Y."/>
            <person name="Lv Z."/>
            <person name="Lu X."/>
            <person name="Zhang F."/>
            <person name="Jiang W."/>
            <person name="Ma Y."/>
            <person name="Chen M."/>
            <person name="Hao X."/>
            <person name="Li L."/>
            <person name="Tang Y."/>
            <person name="Lv G."/>
            <person name="Zhou Y."/>
            <person name="Sun X."/>
            <person name="Brodelius P.E."/>
            <person name="Rose J.K.C."/>
            <person name="Tang K."/>
        </authorList>
    </citation>
    <scope>NUCLEOTIDE SEQUENCE [LARGE SCALE GENOMIC DNA]</scope>
    <source>
        <strain evidence="3">cv. Huhao1</strain>
        <tissue evidence="2">Leaf</tissue>
    </source>
</reference>
<dbReference type="Proteomes" id="UP000245207">
    <property type="component" value="Unassembled WGS sequence"/>
</dbReference>
<organism evidence="2 3">
    <name type="scientific">Artemisia annua</name>
    <name type="common">Sweet wormwood</name>
    <dbReference type="NCBI Taxonomy" id="35608"/>
    <lineage>
        <taxon>Eukaryota</taxon>
        <taxon>Viridiplantae</taxon>
        <taxon>Streptophyta</taxon>
        <taxon>Embryophyta</taxon>
        <taxon>Tracheophyta</taxon>
        <taxon>Spermatophyta</taxon>
        <taxon>Magnoliopsida</taxon>
        <taxon>eudicotyledons</taxon>
        <taxon>Gunneridae</taxon>
        <taxon>Pentapetalae</taxon>
        <taxon>asterids</taxon>
        <taxon>campanulids</taxon>
        <taxon>Asterales</taxon>
        <taxon>Asteraceae</taxon>
        <taxon>Asteroideae</taxon>
        <taxon>Anthemideae</taxon>
        <taxon>Artemisiinae</taxon>
        <taxon>Artemisia</taxon>
    </lineage>
</organism>
<accession>A0A2U1KZX9</accession>
<name>A0A2U1KZX9_ARTAN</name>
<keyword evidence="3" id="KW-1185">Reference proteome</keyword>
<comment type="caution">
    <text evidence="2">The sequence shown here is derived from an EMBL/GenBank/DDBJ whole genome shotgun (WGS) entry which is preliminary data.</text>
</comment>
<feature type="region of interest" description="Disordered" evidence="1">
    <location>
        <begin position="1"/>
        <end position="62"/>
    </location>
</feature>